<accession>A0A415MY34</accession>
<comment type="similarity">
    <text evidence="2">Belongs to the TonB family.</text>
</comment>
<dbReference type="Pfam" id="PF03544">
    <property type="entry name" value="TonB_C"/>
    <property type="match status" value="2"/>
</dbReference>
<keyword evidence="9 11" id="KW-0472">Membrane</keyword>
<keyword evidence="8 11" id="KW-1133">Transmembrane helix</keyword>
<dbReference type="InterPro" id="IPR008969">
    <property type="entry name" value="CarboxyPept-like_regulatory"/>
</dbReference>
<evidence type="ECO:0000259" key="12">
    <source>
        <dbReference type="PROSITE" id="PS52015"/>
    </source>
</evidence>
<keyword evidence="3" id="KW-0813">Transport</keyword>
<dbReference type="PROSITE" id="PS52015">
    <property type="entry name" value="TONB_CTD"/>
    <property type="match status" value="2"/>
</dbReference>
<evidence type="ECO:0000313" key="16">
    <source>
        <dbReference type="Proteomes" id="UP000291191"/>
    </source>
</evidence>
<evidence type="ECO:0000256" key="4">
    <source>
        <dbReference type="ARBA" id="ARBA00022475"/>
    </source>
</evidence>
<dbReference type="Pfam" id="PF05569">
    <property type="entry name" value="Peptidase_M56"/>
    <property type="match status" value="1"/>
</dbReference>
<dbReference type="InterPro" id="IPR051045">
    <property type="entry name" value="TonB-dependent_transducer"/>
</dbReference>
<dbReference type="Gene3D" id="3.30.1150.10">
    <property type="match status" value="2"/>
</dbReference>
<evidence type="ECO:0000313" key="14">
    <source>
        <dbReference type="EMBL" id="RYT79005.1"/>
    </source>
</evidence>
<evidence type="ECO:0000256" key="1">
    <source>
        <dbReference type="ARBA" id="ARBA00004383"/>
    </source>
</evidence>
<feature type="transmembrane region" description="Helical" evidence="11">
    <location>
        <begin position="34"/>
        <end position="55"/>
    </location>
</feature>
<organism evidence="13 15">
    <name type="scientific">Bacteroides intestinalis</name>
    <dbReference type="NCBI Taxonomy" id="329854"/>
    <lineage>
        <taxon>Bacteria</taxon>
        <taxon>Pseudomonadati</taxon>
        <taxon>Bacteroidota</taxon>
        <taxon>Bacteroidia</taxon>
        <taxon>Bacteroidales</taxon>
        <taxon>Bacteroidaceae</taxon>
        <taxon>Bacteroides</taxon>
    </lineage>
</organism>
<proteinExistence type="inferred from homology"/>
<feature type="transmembrane region" description="Helical" evidence="11">
    <location>
        <begin position="6"/>
        <end position="22"/>
    </location>
</feature>
<keyword evidence="16" id="KW-1185">Reference proteome</keyword>
<evidence type="ECO:0000256" key="5">
    <source>
        <dbReference type="ARBA" id="ARBA00022519"/>
    </source>
</evidence>
<feature type="domain" description="TonB C-terminal" evidence="12">
    <location>
        <begin position="586"/>
        <end position="676"/>
    </location>
</feature>
<dbReference type="InterPro" id="IPR037682">
    <property type="entry name" value="TonB_C"/>
</dbReference>
<dbReference type="FunFam" id="3.30.1150.10:FF:000002">
    <property type="entry name" value="Energy transducer TonB"/>
    <property type="match status" value="2"/>
</dbReference>
<protein>
    <submittedName>
        <fullName evidence="13">TonB family protein</fullName>
    </submittedName>
</protein>
<dbReference type="SUPFAM" id="SSF74653">
    <property type="entry name" value="TolA/TonB C-terminal domain"/>
    <property type="match status" value="2"/>
</dbReference>
<evidence type="ECO:0000256" key="7">
    <source>
        <dbReference type="ARBA" id="ARBA00022927"/>
    </source>
</evidence>
<feature type="domain" description="TonB C-terminal" evidence="12">
    <location>
        <begin position="449"/>
        <end position="545"/>
    </location>
</feature>
<dbReference type="OrthoDB" id="9814002at2"/>
<comment type="subcellular location">
    <subcellularLocation>
        <location evidence="1">Cell inner membrane</location>
        <topology evidence="1">Single-pass membrane protein</topology>
        <orientation evidence="1">Periplasmic side</orientation>
    </subcellularLocation>
</comment>
<evidence type="ECO:0000256" key="10">
    <source>
        <dbReference type="SAM" id="MobiDB-lite"/>
    </source>
</evidence>
<evidence type="ECO:0000313" key="15">
    <source>
        <dbReference type="Proteomes" id="UP000285013"/>
    </source>
</evidence>
<sequence>MLAYFLKINVAIALFYAFYRLFFYKDTFFTWRRVALLCFFAVSAVYPLLNIQTWITAQEPMVAMADLYADIVLPEFTLTPEKTTFDWKAILLQTAGFVYWGGVALLAARFLIQLAGIIRLAFRSRKTKIGNTNVHLLKQASGPFSFFHWIFIHPTSHTEDELSEILTHEQTHANQWHSIDVLVSEIVCTFCWFNPFAWLMKREIRTNLEYLADNRVLETGHDSKAYQYHLLGLSHHKAAATIYNSFNVLPLKKRIKMMNKKRTREIGRTKYLMFLPLAALLMIISNIEAVARTTKEVARDVIEAVEDNLTSDPTAPDMEVATETAPLETPAPQQDKDKLVTYKGVVVDKDGKAVEGAEFFVDGDYKLPQGQSYVTGKNGNFSFKAFKNAKMIVIWKKDGKMMGVPATVNKENNSNMKIVMDREWQNPPVDDPDYPVYEVVETMPEYPDGGMSGMMQFLSKNIRYPVNAQKNGTQGRVTVHFVVNADGSLSNIGIIRGVDPELDGEAVRVISAMPKWKPGTQGGKPVRVKYTVPVMFRLNDEKKEEFKPVPKIDESIVVVGYASQEKSPAEEDVVFEVVEQMPSFAGGMGGLMRYLSKNIKYPVAAQKAGAQGQVIVQVIIDSNGNVTNPKITKSVDPSLDAEAIRVTSNMPKWQPGMQRGKAVNVKYTFPIDFKLQ</sequence>
<evidence type="ECO:0000313" key="13">
    <source>
        <dbReference type="EMBL" id="RHL87526.1"/>
    </source>
</evidence>
<gene>
    <name evidence="13" type="ORF">DWZ95_20730</name>
    <name evidence="14" type="ORF">EAJ06_16080</name>
</gene>
<dbReference type="Proteomes" id="UP000285013">
    <property type="component" value="Unassembled WGS sequence"/>
</dbReference>
<dbReference type="PANTHER" id="PTHR33446">
    <property type="entry name" value="PROTEIN TONB-RELATED"/>
    <property type="match status" value="1"/>
</dbReference>
<dbReference type="Proteomes" id="UP000291191">
    <property type="component" value="Unassembled WGS sequence"/>
</dbReference>
<dbReference type="CDD" id="cd07341">
    <property type="entry name" value="M56_BlaR1_MecR1_like"/>
    <property type="match status" value="1"/>
</dbReference>
<dbReference type="GO" id="GO:0031992">
    <property type="term" value="F:energy transducer activity"/>
    <property type="evidence" value="ECO:0007669"/>
    <property type="project" value="TreeGrafter"/>
</dbReference>
<keyword evidence="7" id="KW-0653">Protein transport</keyword>
<dbReference type="AlphaFoldDB" id="A0A415MY34"/>
<dbReference type="GO" id="GO:0055085">
    <property type="term" value="P:transmembrane transport"/>
    <property type="evidence" value="ECO:0007669"/>
    <property type="project" value="InterPro"/>
</dbReference>
<dbReference type="SUPFAM" id="SSF49464">
    <property type="entry name" value="Carboxypeptidase regulatory domain-like"/>
    <property type="match status" value="1"/>
</dbReference>
<reference evidence="14 16" key="2">
    <citation type="journal article" date="2019" name="Science, e1252229">
        <title>Invertible promoters mediate bacterial phase variation, antibiotic resistance, and host adaptation in the gut.</title>
        <authorList>
            <person name="Jiang X."/>
            <person name="Hall A.B."/>
            <person name="Arthur T.D."/>
            <person name="Plichta D.R."/>
            <person name="Covington C.T."/>
            <person name="Poyet M."/>
            <person name="Crothers J."/>
            <person name="Moses P.L."/>
            <person name="Tolonen A.C."/>
            <person name="Vlamakis H."/>
            <person name="Alm E.J."/>
            <person name="Xavier R.J."/>
        </authorList>
    </citation>
    <scope>NUCLEOTIDE SEQUENCE [LARGE SCALE GENOMIC DNA]</scope>
    <source>
        <strain evidence="16">bf_0095</strain>
        <strain evidence="14">Bf_0095</strain>
    </source>
</reference>
<dbReference type="GO" id="GO:0015031">
    <property type="term" value="P:protein transport"/>
    <property type="evidence" value="ECO:0007669"/>
    <property type="project" value="UniProtKB-KW"/>
</dbReference>
<feature type="transmembrane region" description="Helical" evidence="11">
    <location>
        <begin position="97"/>
        <end position="122"/>
    </location>
</feature>
<evidence type="ECO:0000256" key="11">
    <source>
        <dbReference type="SAM" id="Phobius"/>
    </source>
</evidence>
<dbReference type="EMBL" id="QRPE01000034">
    <property type="protein sequence ID" value="RHL87526.1"/>
    <property type="molecule type" value="Genomic_DNA"/>
</dbReference>
<reference evidence="13 15" key="1">
    <citation type="submission" date="2018-08" db="EMBL/GenBank/DDBJ databases">
        <title>A genome reference for cultivated species of the human gut microbiota.</title>
        <authorList>
            <person name="Zou Y."/>
            <person name="Xue W."/>
            <person name="Luo G."/>
        </authorList>
    </citation>
    <scope>NUCLEOTIDE SEQUENCE [LARGE SCALE GENOMIC DNA]</scope>
    <source>
        <strain evidence="13 15">AF36-16BH</strain>
    </source>
</reference>
<evidence type="ECO:0000256" key="2">
    <source>
        <dbReference type="ARBA" id="ARBA00006555"/>
    </source>
</evidence>
<feature type="region of interest" description="Disordered" evidence="10">
    <location>
        <begin position="308"/>
        <end position="334"/>
    </location>
</feature>
<dbReference type="PANTHER" id="PTHR33446:SF2">
    <property type="entry name" value="PROTEIN TONB"/>
    <property type="match status" value="1"/>
</dbReference>
<dbReference type="InterPro" id="IPR006260">
    <property type="entry name" value="TonB/TolA_C"/>
</dbReference>
<keyword evidence="4" id="KW-1003">Cell membrane</keyword>
<evidence type="ECO:0000256" key="6">
    <source>
        <dbReference type="ARBA" id="ARBA00022692"/>
    </source>
</evidence>
<dbReference type="EMBL" id="RCXO01000021">
    <property type="protein sequence ID" value="RYT79005.1"/>
    <property type="molecule type" value="Genomic_DNA"/>
</dbReference>
<dbReference type="GO" id="GO:0098797">
    <property type="term" value="C:plasma membrane protein complex"/>
    <property type="evidence" value="ECO:0007669"/>
    <property type="project" value="TreeGrafter"/>
</dbReference>
<feature type="transmembrane region" description="Helical" evidence="11">
    <location>
        <begin position="271"/>
        <end position="291"/>
    </location>
</feature>
<dbReference type="InterPro" id="IPR008756">
    <property type="entry name" value="Peptidase_M56"/>
</dbReference>
<comment type="caution">
    <text evidence="13">The sequence shown here is derived from an EMBL/GenBank/DDBJ whole genome shotgun (WGS) entry which is preliminary data.</text>
</comment>
<evidence type="ECO:0000256" key="3">
    <source>
        <dbReference type="ARBA" id="ARBA00022448"/>
    </source>
</evidence>
<keyword evidence="6 11" id="KW-0812">Transmembrane</keyword>
<evidence type="ECO:0000256" key="9">
    <source>
        <dbReference type="ARBA" id="ARBA00023136"/>
    </source>
</evidence>
<dbReference type="RefSeq" id="WP_118423565.1">
    <property type="nucleotide sequence ID" value="NZ_JAJCKC010000031.1"/>
</dbReference>
<keyword evidence="5" id="KW-0997">Cell inner membrane</keyword>
<evidence type="ECO:0000256" key="8">
    <source>
        <dbReference type="ARBA" id="ARBA00022989"/>
    </source>
</evidence>
<dbReference type="NCBIfam" id="TIGR01352">
    <property type="entry name" value="tonB_Cterm"/>
    <property type="match status" value="2"/>
</dbReference>
<name>A0A415MY34_9BACE</name>